<keyword evidence="1" id="KW-1133">Transmembrane helix</keyword>
<dbReference type="EMBL" id="QVLV01000005">
    <property type="protein sequence ID" value="RGE61658.1"/>
    <property type="molecule type" value="Genomic_DNA"/>
</dbReference>
<dbReference type="Gene3D" id="3.20.20.450">
    <property type="entry name" value="EAL domain"/>
    <property type="match status" value="1"/>
</dbReference>
<dbReference type="SUPFAM" id="SSF55073">
    <property type="entry name" value="Nucleotide cyclase"/>
    <property type="match status" value="1"/>
</dbReference>
<dbReference type="GO" id="GO:0071111">
    <property type="term" value="F:cyclic-guanylate-specific phosphodiesterase activity"/>
    <property type="evidence" value="ECO:0007669"/>
    <property type="project" value="InterPro"/>
</dbReference>
<keyword evidence="1" id="KW-0472">Membrane</keyword>
<gene>
    <name evidence="4" type="ORF">DXC51_08830</name>
</gene>
<proteinExistence type="predicted"/>
<dbReference type="Pfam" id="PF00990">
    <property type="entry name" value="GGDEF"/>
    <property type="match status" value="1"/>
</dbReference>
<feature type="domain" description="GGDEF" evidence="3">
    <location>
        <begin position="219"/>
        <end position="353"/>
    </location>
</feature>
<dbReference type="Pfam" id="PF00563">
    <property type="entry name" value="EAL"/>
    <property type="match status" value="1"/>
</dbReference>
<dbReference type="InterPro" id="IPR035919">
    <property type="entry name" value="EAL_sf"/>
</dbReference>
<dbReference type="SUPFAM" id="SSF141868">
    <property type="entry name" value="EAL domain-like"/>
    <property type="match status" value="1"/>
</dbReference>
<dbReference type="InterPro" id="IPR000160">
    <property type="entry name" value="GGDEF_dom"/>
</dbReference>
<dbReference type="PANTHER" id="PTHR33121">
    <property type="entry name" value="CYCLIC DI-GMP PHOSPHODIESTERASE PDEF"/>
    <property type="match status" value="1"/>
</dbReference>
<dbReference type="AlphaFoldDB" id="A0A3E3I6I4"/>
<feature type="transmembrane region" description="Helical" evidence="1">
    <location>
        <begin position="150"/>
        <end position="173"/>
    </location>
</feature>
<comment type="caution">
    <text evidence="4">The sequence shown here is derived from an EMBL/GenBank/DDBJ whole genome shotgun (WGS) entry which is preliminary data.</text>
</comment>
<dbReference type="Gene3D" id="3.30.70.270">
    <property type="match status" value="1"/>
</dbReference>
<dbReference type="PROSITE" id="PS50887">
    <property type="entry name" value="GGDEF"/>
    <property type="match status" value="1"/>
</dbReference>
<name>A0A3E3I6I4_9FIRM</name>
<organism evidence="4 5">
    <name type="scientific">Eisenbergiella massiliensis</name>
    <dbReference type="NCBI Taxonomy" id="1720294"/>
    <lineage>
        <taxon>Bacteria</taxon>
        <taxon>Bacillati</taxon>
        <taxon>Bacillota</taxon>
        <taxon>Clostridia</taxon>
        <taxon>Lachnospirales</taxon>
        <taxon>Lachnospiraceae</taxon>
        <taxon>Eisenbergiella</taxon>
    </lineage>
</organism>
<reference evidence="4" key="1">
    <citation type="submission" date="2018-08" db="EMBL/GenBank/DDBJ databases">
        <title>A genome reference for cultivated species of the human gut microbiota.</title>
        <authorList>
            <person name="Zou Y."/>
            <person name="Xue W."/>
            <person name="Luo G."/>
        </authorList>
    </citation>
    <scope>NUCLEOTIDE SEQUENCE [LARGE SCALE GENOMIC DNA]</scope>
    <source>
        <strain evidence="4">TF05-5AC</strain>
    </source>
</reference>
<dbReference type="Proteomes" id="UP000260812">
    <property type="component" value="Unassembled WGS sequence"/>
</dbReference>
<evidence type="ECO:0000259" key="3">
    <source>
        <dbReference type="PROSITE" id="PS50887"/>
    </source>
</evidence>
<dbReference type="CDD" id="cd01948">
    <property type="entry name" value="EAL"/>
    <property type="match status" value="1"/>
</dbReference>
<keyword evidence="1" id="KW-0812">Transmembrane</keyword>
<dbReference type="GeneID" id="97986979"/>
<dbReference type="InterPro" id="IPR050706">
    <property type="entry name" value="Cyclic-di-GMP_PDE-like"/>
</dbReference>
<dbReference type="InterPro" id="IPR029787">
    <property type="entry name" value="Nucleotide_cyclase"/>
</dbReference>
<evidence type="ECO:0000259" key="2">
    <source>
        <dbReference type="PROSITE" id="PS50883"/>
    </source>
</evidence>
<protein>
    <submittedName>
        <fullName evidence="4">EAL domain-containing protein</fullName>
    </submittedName>
</protein>
<accession>A0A3E3I6I4</accession>
<dbReference type="SMART" id="SM00052">
    <property type="entry name" value="EAL"/>
    <property type="match status" value="1"/>
</dbReference>
<dbReference type="PANTHER" id="PTHR33121:SF71">
    <property type="entry name" value="OXYGEN SENSOR PROTEIN DOSP"/>
    <property type="match status" value="1"/>
</dbReference>
<dbReference type="PROSITE" id="PS50883">
    <property type="entry name" value="EAL"/>
    <property type="match status" value="1"/>
</dbReference>
<keyword evidence="5" id="KW-1185">Reference proteome</keyword>
<sequence length="617" mass="71402">MKRYFKGGLVVLFLLFVLLGTVTIHTIIQAQSYGKLVNYVGIVRGASQKLVKLELAHEPNDELINYLDEILEELLTGNGPYDLPLVKDGDYRLDLENLNDMWTRMKESIMEFRQGTIDGNELLELSEDYFTQANETVFSADRYSSAQIHMLSSICIGMFATMLLVWGLLFLALSRKVTFLESENKQLSDLTHRDPLTGIYQYESFKEKAQLLLDNAGNKKYAVVYTDFTDFKYINDVFGYAYGDSILSRYGEILRTGLQEDEICGRVTADNFVLLLHYSDKEEVASRQRRADKQITEYMHSSPSSQSIATNCGICCLEDVVEDLKIEGYLDRANFARKTVKNGSNHNYVFYNESIRRHLWEEKNVEGQMHDALKNHEFLVYYQPKVELKTGRIGCSEALVRWQTSDGTIIPPDRFIPVFERNFMIHRLDQYVFEEVCRWLRHMLDEGKTALPVSVNVSRLQFYDPDFVKRYVEIRDKYHIPPQLLEIEFTESIVFDNTGFLLAIVKSLKANGFSCSIDDFGKGYSSLSLLKELPVDVLKIDSYFFLESNDHSRDLDLVRSIIELVHKFNIRTVAEGIEVPEQVEYLKKFECDYVQGYVFYRPMPQAKYEALLDEQSV</sequence>
<evidence type="ECO:0000313" key="4">
    <source>
        <dbReference type="EMBL" id="RGE61658.1"/>
    </source>
</evidence>
<feature type="domain" description="EAL" evidence="2">
    <location>
        <begin position="362"/>
        <end position="616"/>
    </location>
</feature>
<dbReference type="RefSeq" id="WP_102290392.1">
    <property type="nucleotide sequence ID" value="NZ_LT969518.1"/>
</dbReference>
<dbReference type="CDD" id="cd01949">
    <property type="entry name" value="GGDEF"/>
    <property type="match status" value="1"/>
</dbReference>
<dbReference type="SMART" id="SM00267">
    <property type="entry name" value="GGDEF"/>
    <property type="match status" value="1"/>
</dbReference>
<dbReference type="NCBIfam" id="TIGR00254">
    <property type="entry name" value="GGDEF"/>
    <property type="match status" value="1"/>
</dbReference>
<dbReference type="InterPro" id="IPR043128">
    <property type="entry name" value="Rev_trsase/Diguanyl_cyclase"/>
</dbReference>
<evidence type="ECO:0000313" key="5">
    <source>
        <dbReference type="Proteomes" id="UP000260812"/>
    </source>
</evidence>
<evidence type="ECO:0000256" key="1">
    <source>
        <dbReference type="SAM" id="Phobius"/>
    </source>
</evidence>
<dbReference type="InterPro" id="IPR001633">
    <property type="entry name" value="EAL_dom"/>
</dbReference>